<protein>
    <submittedName>
        <fullName evidence="5">DNA replication protein DnaD</fullName>
    </submittedName>
</protein>
<dbReference type="NCBIfam" id="TIGR01446">
    <property type="entry name" value="DnaD_dom"/>
    <property type="match status" value="1"/>
</dbReference>
<feature type="region of interest" description="Disordered" evidence="2">
    <location>
        <begin position="224"/>
        <end position="253"/>
    </location>
</feature>
<dbReference type="Pfam" id="PF07261">
    <property type="entry name" value="DnaB_2"/>
    <property type="match status" value="1"/>
</dbReference>
<proteinExistence type="inferred from homology"/>
<reference evidence="5 6" key="1">
    <citation type="journal article" date="2015" name="Genome Announc.">
        <title>Expanding the biotechnology potential of lactobacilli through comparative genomics of 213 strains and associated genera.</title>
        <authorList>
            <person name="Sun Z."/>
            <person name="Harris H.M."/>
            <person name="McCann A."/>
            <person name="Guo C."/>
            <person name="Argimon S."/>
            <person name="Zhang W."/>
            <person name="Yang X."/>
            <person name="Jeffery I.B."/>
            <person name="Cooney J.C."/>
            <person name="Kagawa T.F."/>
            <person name="Liu W."/>
            <person name="Song Y."/>
            <person name="Salvetti E."/>
            <person name="Wrobel A."/>
            <person name="Rasinkangas P."/>
            <person name="Parkhill J."/>
            <person name="Rea M.C."/>
            <person name="O'Sullivan O."/>
            <person name="Ritari J."/>
            <person name="Douillard F.P."/>
            <person name="Paul Ross R."/>
            <person name="Yang R."/>
            <person name="Briner A.E."/>
            <person name="Felis G.E."/>
            <person name="de Vos W.M."/>
            <person name="Barrangou R."/>
            <person name="Klaenhammer T.R."/>
            <person name="Caufield P.W."/>
            <person name="Cui Y."/>
            <person name="Zhang H."/>
            <person name="O'Toole P.W."/>
        </authorList>
    </citation>
    <scope>NUCLEOTIDE SEQUENCE [LARGE SCALE GENOMIC DNA]</scope>
    <source>
        <strain evidence="5 6">DSM 21115</strain>
    </source>
</reference>
<dbReference type="InterPro" id="IPR034829">
    <property type="entry name" value="DnaD-like_sf"/>
</dbReference>
<organism evidence="5 6">
    <name type="scientific">Lactiplantibacillus fabifermentans DSM 21115</name>
    <dbReference type="NCBI Taxonomy" id="1413187"/>
    <lineage>
        <taxon>Bacteria</taxon>
        <taxon>Bacillati</taxon>
        <taxon>Bacillota</taxon>
        <taxon>Bacilli</taxon>
        <taxon>Lactobacillales</taxon>
        <taxon>Lactobacillaceae</taxon>
        <taxon>Lactiplantibacillus</taxon>
    </lineage>
</organism>
<keyword evidence="6" id="KW-1185">Reference proteome</keyword>
<dbReference type="InterPro" id="IPR053162">
    <property type="entry name" value="DnaD"/>
</dbReference>
<evidence type="ECO:0000256" key="2">
    <source>
        <dbReference type="SAM" id="MobiDB-lite"/>
    </source>
</evidence>
<feature type="region of interest" description="Disordered" evidence="2">
    <location>
        <begin position="113"/>
        <end position="135"/>
    </location>
</feature>
<evidence type="ECO:0000259" key="3">
    <source>
        <dbReference type="Pfam" id="PF07261"/>
    </source>
</evidence>
<dbReference type="InterPro" id="IPR006343">
    <property type="entry name" value="DnaB/C_C"/>
</dbReference>
<feature type="domain" description="DnaB/C C-terminal" evidence="3">
    <location>
        <begin position="141"/>
        <end position="213"/>
    </location>
</feature>
<dbReference type="SUPFAM" id="SSF158499">
    <property type="entry name" value="DnaD domain-like"/>
    <property type="match status" value="1"/>
</dbReference>
<dbReference type="AlphaFoldDB" id="A0A0R2NU06"/>
<comment type="similarity">
    <text evidence="1">Belongs to the DnaB/DnaD family.</text>
</comment>
<dbReference type="Gene3D" id="1.10.10.10">
    <property type="entry name" value="Winged helix-like DNA-binding domain superfamily/Winged helix DNA-binding domain"/>
    <property type="match status" value="1"/>
</dbReference>
<evidence type="ECO:0000313" key="5">
    <source>
        <dbReference type="EMBL" id="KRO27395.1"/>
    </source>
</evidence>
<dbReference type="RefSeq" id="WP_024626154.1">
    <property type="nucleotide sequence ID" value="NZ_AYGX02000080.1"/>
</dbReference>
<dbReference type="Gene3D" id="1.10.10.630">
    <property type="entry name" value="DnaD domain-like"/>
    <property type="match status" value="1"/>
</dbReference>
<dbReference type="PANTHER" id="PTHR37293">
    <property type="entry name" value="PHAGE REPLICATION PROTEIN-RELATED"/>
    <property type="match status" value="1"/>
</dbReference>
<dbReference type="PANTHER" id="PTHR37293:SF6">
    <property type="entry name" value="DNA REPLICATION PROTEIN DNAD"/>
    <property type="match status" value="1"/>
</dbReference>
<feature type="domain" description="DnaD N-terminal" evidence="4">
    <location>
        <begin position="16"/>
        <end position="112"/>
    </location>
</feature>
<feature type="compositionally biased region" description="Polar residues" evidence="2">
    <location>
        <begin position="114"/>
        <end position="134"/>
    </location>
</feature>
<evidence type="ECO:0000259" key="4">
    <source>
        <dbReference type="Pfam" id="PF21984"/>
    </source>
</evidence>
<accession>A0A0R2NU06</accession>
<dbReference type="Pfam" id="PF21984">
    <property type="entry name" value="DnaD_N"/>
    <property type="match status" value="1"/>
</dbReference>
<evidence type="ECO:0000313" key="6">
    <source>
        <dbReference type="Proteomes" id="UP000050920"/>
    </source>
</evidence>
<gene>
    <name evidence="5" type="ORF">DY78_GL000036</name>
</gene>
<dbReference type="EMBL" id="AYGX02000080">
    <property type="protein sequence ID" value="KRO27395.1"/>
    <property type="molecule type" value="Genomic_DNA"/>
</dbReference>
<sequence>MEPLAHALINDGQTTIANALLMHYREVGLTNDELLVYLQFKRLMDQGDQFPDAGVVAESLGESSNSVFQRLHEMLAKKLLTIESITAADQKIHDRYNFDGLYDKLAVALKQHPTETPSNVTNSAGGSVTPSTGENPRERVFKAIETEFGRPLTPMEMQSISKWFDEDHYAPEIIELALREAVLRQVYNLNYMDRILLNWQKRNLTTPAQIEADRQRGIENRLNAAPSAQRKQTGANAGPKIPLFKLGEDTTQK</sequence>
<name>A0A0R2NU06_9LACO</name>
<dbReference type="Proteomes" id="UP000050920">
    <property type="component" value="Unassembled WGS sequence"/>
</dbReference>
<comment type="caution">
    <text evidence="5">The sequence shown here is derived from an EMBL/GenBank/DDBJ whole genome shotgun (WGS) entry which is preliminary data.</text>
</comment>
<dbReference type="InterPro" id="IPR053843">
    <property type="entry name" value="DnaD_N"/>
</dbReference>
<evidence type="ECO:0000256" key="1">
    <source>
        <dbReference type="ARBA" id="ARBA00093462"/>
    </source>
</evidence>
<dbReference type="InterPro" id="IPR036388">
    <property type="entry name" value="WH-like_DNA-bd_sf"/>
</dbReference>